<name>A0AAD1VKD5_PELCU</name>
<dbReference type="EMBL" id="OW240912">
    <property type="protein sequence ID" value="CAH2219438.1"/>
    <property type="molecule type" value="Genomic_DNA"/>
</dbReference>
<protein>
    <submittedName>
        <fullName evidence="1">Uncharacterized protein</fullName>
    </submittedName>
</protein>
<accession>A0AAD1VKD5</accession>
<reference evidence="1" key="1">
    <citation type="submission" date="2022-03" db="EMBL/GenBank/DDBJ databases">
        <authorList>
            <person name="Alioto T."/>
            <person name="Alioto T."/>
            <person name="Gomez Garrido J."/>
        </authorList>
    </citation>
    <scope>NUCLEOTIDE SEQUENCE</scope>
</reference>
<sequence>MRRYSSPPGQQSHYFSNNDTGDINPTIIWAAHKSVLRGHFIRAATHTKKAKTLRRTDHQHKHNPTTAKLYELQALRHSVRELSVADVAHSILRSRRLFYKKANKMDTLLARTLRPRQESKPITTLRNSSNVVVNTPRDTNLAFTEYYRGLYDHTPRDELAHAQLLTCITDFLAHTDLPKIA</sequence>
<keyword evidence="2" id="KW-1185">Reference proteome</keyword>
<organism evidence="1 2">
    <name type="scientific">Pelobates cultripes</name>
    <name type="common">Western spadefoot toad</name>
    <dbReference type="NCBI Taxonomy" id="61616"/>
    <lineage>
        <taxon>Eukaryota</taxon>
        <taxon>Metazoa</taxon>
        <taxon>Chordata</taxon>
        <taxon>Craniata</taxon>
        <taxon>Vertebrata</taxon>
        <taxon>Euteleostomi</taxon>
        <taxon>Amphibia</taxon>
        <taxon>Batrachia</taxon>
        <taxon>Anura</taxon>
        <taxon>Pelobatoidea</taxon>
        <taxon>Pelobatidae</taxon>
        <taxon>Pelobates</taxon>
    </lineage>
</organism>
<evidence type="ECO:0000313" key="1">
    <source>
        <dbReference type="EMBL" id="CAH2219438.1"/>
    </source>
</evidence>
<evidence type="ECO:0000313" key="2">
    <source>
        <dbReference type="Proteomes" id="UP001295444"/>
    </source>
</evidence>
<proteinExistence type="predicted"/>
<dbReference type="AlphaFoldDB" id="A0AAD1VKD5"/>
<gene>
    <name evidence="1" type="ORF">PECUL_23A030817</name>
</gene>
<dbReference type="Proteomes" id="UP001295444">
    <property type="component" value="Chromosome 01"/>
</dbReference>